<evidence type="ECO:0000256" key="6">
    <source>
        <dbReference type="RuleBase" id="RU363108"/>
    </source>
</evidence>
<evidence type="ECO:0000256" key="1">
    <source>
        <dbReference type="ARBA" id="ARBA00004651"/>
    </source>
</evidence>
<feature type="transmembrane region" description="Helical" evidence="6">
    <location>
        <begin position="46"/>
        <end position="64"/>
    </location>
</feature>
<dbReference type="eggNOG" id="ENOG502TAY0">
    <property type="taxonomic scope" value="Eukaryota"/>
</dbReference>
<evidence type="ECO:0000256" key="4">
    <source>
        <dbReference type="ARBA" id="ARBA00022989"/>
    </source>
</evidence>
<feature type="transmembrane region" description="Helical" evidence="6">
    <location>
        <begin position="379"/>
        <end position="399"/>
    </location>
</feature>
<comment type="subcellular location">
    <subcellularLocation>
        <location evidence="1 6">Cell membrane</location>
        <topology evidence="1 6">Multi-pass membrane protein</topology>
    </subcellularLocation>
</comment>
<dbReference type="HOGENOM" id="CLU_644467_0_0_1"/>
<dbReference type="InterPro" id="IPR013604">
    <property type="entry name" value="7TM_chemorcpt"/>
</dbReference>
<sequence length="420" mass="48261">MAVLFVFREPETVYDCASVICGLQFIMGCSGFYGRGNQFRISRWRRLYSFTVTTLGLLGLYGSLTTLLADADLRKQLFASDTLVLSIAGMELVMSTMVYVVSVLSLQWYARRHMRIYDRLAALDNRLVRDFGANMNYRKMLRKNIVVLALVSFIYLVAINSAAIQVTSHWAVFLVTAFSYTIVTGGPHFTGYVHMSLAEMLAIRFRLLQRILDPIFLQYRFPQRQLRELRIRQVVAMVQELHNLIMEINHVYALSLGTAMAHDLAISTSELYILFGQSVGMGGGYQTDDDYRDQEIRQKLLGYVALCMITPLYKLLIAPFYCDRAVTEAKKCLRLVEQLDIWFPKNPSLRLLVESQMCWRRQAKIQFTGGLDVVLNRRVISMFTSVLVNYLLILIQFAMTQKMGEQIELQKVALQDWIGY</sequence>
<dbReference type="Pfam" id="PF08395">
    <property type="entry name" value="7tm_7"/>
    <property type="match status" value="1"/>
</dbReference>
<keyword evidence="3 6" id="KW-0812">Transmembrane</keyword>
<keyword evidence="6" id="KW-0675">Receptor</keyword>
<dbReference type="KEGG" id="dan:6495594"/>
<dbReference type="CTD" id="37347"/>
<feature type="transmembrane region" description="Helical" evidence="6">
    <location>
        <begin position="170"/>
        <end position="193"/>
    </location>
</feature>
<dbReference type="STRING" id="7217.B3MIS9"/>
<dbReference type="EMBL" id="CH902619">
    <property type="protein sequence ID" value="EDV35989.1"/>
    <property type="molecule type" value="Genomic_DNA"/>
</dbReference>
<dbReference type="FunCoup" id="B3MIS9">
    <property type="interactions" value="15"/>
</dbReference>
<keyword evidence="8" id="KW-1185">Reference proteome</keyword>
<keyword evidence="2 6" id="KW-1003">Cell membrane</keyword>
<evidence type="ECO:0000313" key="7">
    <source>
        <dbReference type="EMBL" id="EDV35989.1"/>
    </source>
</evidence>
<accession>B3MIS9</accession>
<evidence type="ECO:0000256" key="3">
    <source>
        <dbReference type="ARBA" id="ARBA00022692"/>
    </source>
</evidence>
<name>B3MIS9_DROAN</name>
<proteinExistence type="inferred from homology"/>
<gene>
    <name evidence="7" type="primary">Dana\GF12747</name>
    <name evidence="7" type="synonym">dana_GLEANR_12764</name>
    <name evidence="7" type="ORF">GF12747</name>
</gene>
<reference evidence="7 8" key="1">
    <citation type="journal article" date="2007" name="Nature">
        <title>Evolution of genes and genomes on the Drosophila phylogeny.</title>
        <authorList>
            <consortium name="Drosophila 12 Genomes Consortium"/>
            <person name="Clark A.G."/>
            <person name="Eisen M.B."/>
            <person name="Smith D.R."/>
            <person name="Bergman C.M."/>
            <person name="Oliver B."/>
            <person name="Markow T.A."/>
            <person name="Kaufman T.C."/>
            <person name="Kellis M."/>
            <person name="Gelbart W."/>
            <person name="Iyer V.N."/>
            <person name="Pollard D.A."/>
            <person name="Sackton T.B."/>
            <person name="Larracuente A.M."/>
            <person name="Singh N.D."/>
            <person name="Abad J.P."/>
            <person name="Abt D.N."/>
            <person name="Adryan B."/>
            <person name="Aguade M."/>
            <person name="Akashi H."/>
            <person name="Anderson W.W."/>
            <person name="Aquadro C.F."/>
            <person name="Ardell D.H."/>
            <person name="Arguello R."/>
            <person name="Artieri C.G."/>
            <person name="Barbash D.A."/>
            <person name="Barker D."/>
            <person name="Barsanti P."/>
            <person name="Batterham P."/>
            <person name="Batzoglou S."/>
            <person name="Begun D."/>
            <person name="Bhutkar A."/>
            <person name="Blanco E."/>
            <person name="Bosak S.A."/>
            <person name="Bradley R.K."/>
            <person name="Brand A.D."/>
            <person name="Brent M.R."/>
            <person name="Brooks A.N."/>
            <person name="Brown R.H."/>
            <person name="Butlin R.K."/>
            <person name="Caggese C."/>
            <person name="Calvi B.R."/>
            <person name="Bernardo de Carvalho A."/>
            <person name="Caspi A."/>
            <person name="Castrezana S."/>
            <person name="Celniker S.E."/>
            <person name="Chang J.L."/>
            <person name="Chapple C."/>
            <person name="Chatterji S."/>
            <person name="Chinwalla A."/>
            <person name="Civetta A."/>
            <person name="Clifton S.W."/>
            <person name="Comeron J.M."/>
            <person name="Costello J.C."/>
            <person name="Coyne J.A."/>
            <person name="Daub J."/>
            <person name="David R.G."/>
            <person name="Delcher A.L."/>
            <person name="Delehaunty K."/>
            <person name="Do C.B."/>
            <person name="Ebling H."/>
            <person name="Edwards K."/>
            <person name="Eickbush T."/>
            <person name="Evans J.D."/>
            <person name="Filipski A."/>
            <person name="Findeiss S."/>
            <person name="Freyhult E."/>
            <person name="Fulton L."/>
            <person name="Fulton R."/>
            <person name="Garcia A.C."/>
            <person name="Gardiner A."/>
            <person name="Garfield D.A."/>
            <person name="Garvin B.E."/>
            <person name="Gibson G."/>
            <person name="Gilbert D."/>
            <person name="Gnerre S."/>
            <person name="Godfrey J."/>
            <person name="Good R."/>
            <person name="Gotea V."/>
            <person name="Gravely B."/>
            <person name="Greenberg A.J."/>
            <person name="Griffiths-Jones S."/>
            <person name="Gross S."/>
            <person name="Guigo R."/>
            <person name="Gustafson E.A."/>
            <person name="Haerty W."/>
            <person name="Hahn M.W."/>
            <person name="Halligan D.L."/>
            <person name="Halpern A.L."/>
            <person name="Halter G.M."/>
            <person name="Han M.V."/>
            <person name="Heger A."/>
            <person name="Hillier L."/>
            <person name="Hinrichs A.S."/>
            <person name="Holmes I."/>
            <person name="Hoskins R.A."/>
            <person name="Hubisz M.J."/>
            <person name="Hultmark D."/>
            <person name="Huntley M.A."/>
            <person name="Jaffe D.B."/>
            <person name="Jagadeeshan S."/>
            <person name="Jeck W.R."/>
            <person name="Johnson J."/>
            <person name="Jones C.D."/>
            <person name="Jordan W.C."/>
            <person name="Karpen G.H."/>
            <person name="Kataoka E."/>
            <person name="Keightley P.D."/>
            <person name="Kheradpour P."/>
            <person name="Kirkness E.F."/>
            <person name="Koerich L.B."/>
            <person name="Kristiansen K."/>
            <person name="Kudrna D."/>
            <person name="Kulathinal R.J."/>
            <person name="Kumar S."/>
            <person name="Kwok R."/>
            <person name="Lander E."/>
            <person name="Langley C.H."/>
            <person name="Lapoint R."/>
            <person name="Lazzaro B.P."/>
            <person name="Lee S.J."/>
            <person name="Levesque L."/>
            <person name="Li R."/>
            <person name="Lin C.F."/>
            <person name="Lin M.F."/>
            <person name="Lindblad-Toh K."/>
            <person name="Llopart A."/>
            <person name="Long M."/>
            <person name="Low L."/>
            <person name="Lozovsky E."/>
            <person name="Lu J."/>
            <person name="Luo M."/>
            <person name="Machado C.A."/>
            <person name="Makalowski W."/>
            <person name="Marzo M."/>
            <person name="Matsuda M."/>
            <person name="Matzkin L."/>
            <person name="McAllister B."/>
            <person name="McBride C.S."/>
            <person name="McKernan B."/>
            <person name="McKernan K."/>
            <person name="Mendez-Lago M."/>
            <person name="Minx P."/>
            <person name="Mollenhauer M.U."/>
            <person name="Montooth K."/>
            <person name="Mount S.M."/>
            <person name="Mu X."/>
            <person name="Myers E."/>
            <person name="Negre B."/>
            <person name="Newfeld S."/>
            <person name="Nielsen R."/>
            <person name="Noor M.A."/>
            <person name="O'Grady P."/>
            <person name="Pachter L."/>
            <person name="Papaceit M."/>
            <person name="Parisi M.J."/>
            <person name="Parisi M."/>
            <person name="Parts L."/>
            <person name="Pedersen J.S."/>
            <person name="Pesole G."/>
            <person name="Phillippy A.M."/>
            <person name="Ponting C.P."/>
            <person name="Pop M."/>
            <person name="Porcelli D."/>
            <person name="Powell J.R."/>
            <person name="Prohaska S."/>
            <person name="Pruitt K."/>
            <person name="Puig M."/>
            <person name="Quesneville H."/>
            <person name="Ram K.R."/>
            <person name="Rand D."/>
            <person name="Rasmussen M.D."/>
            <person name="Reed L.K."/>
            <person name="Reenan R."/>
            <person name="Reily A."/>
            <person name="Remington K.A."/>
            <person name="Rieger T.T."/>
            <person name="Ritchie M.G."/>
            <person name="Robin C."/>
            <person name="Rogers Y.H."/>
            <person name="Rohde C."/>
            <person name="Rozas J."/>
            <person name="Rubenfield M.J."/>
            <person name="Ruiz A."/>
            <person name="Russo S."/>
            <person name="Salzberg S.L."/>
            <person name="Sanchez-Gracia A."/>
            <person name="Saranga D.J."/>
            <person name="Sato H."/>
            <person name="Schaeffer S.W."/>
            <person name="Schatz M.C."/>
            <person name="Schlenke T."/>
            <person name="Schwartz R."/>
            <person name="Segarra C."/>
            <person name="Singh R.S."/>
            <person name="Sirot L."/>
            <person name="Sirota M."/>
            <person name="Sisneros N.B."/>
            <person name="Smith C.D."/>
            <person name="Smith T.F."/>
            <person name="Spieth J."/>
            <person name="Stage D.E."/>
            <person name="Stark A."/>
            <person name="Stephan W."/>
            <person name="Strausberg R.L."/>
            <person name="Strempel S."/>
            <person name="Sturgill D."/>
            <person name="Sutton G."/>
            <person name="Sutton G.G."/>
            <person name="Tao W."/>
            <person name="Teichmann S."/>
            <person name="Tobari Y.N."/>
            <person name="Tomimura Y."/>
            <person name="Tsolas J.M."/>
            <person name="Valente V.L."/>
            <person name="Venter E."/>
            <person name="Venter J.C."/>
            <person name="Vicario S."/>
            <person name="Vieira F.G."/>
            <person name="Vilella A.J."/>
            <person name="Villasante A."/>
            <person name="Walenz B."/>
            <person name="Wang J."/>
            <person name="Wasserman M."/>
            <person name="Watts T."/>
            <person name="Wilson D."/>
            <person name="Wilson R.K."/>
            <person name="Wing R.A."/>
            <person name="Wolfner M.F."/>
            <person name="Wong A."/>
            <person name="Wong G.K."/>
            <person name="Wu C.I."/>
            <person name="Wu G."/>
            <person name="Yamamoto D."/>
            <person name="Yang H.P."/>
            <person name="Yang S.P."/>
            <person name="Yorke J.A."/>
            <person name="Yoshida K."/>
            <person name="Zdobnov E."/>
            <person name="Zhang P."/>
            <person name="Zhang Y."/>
            <person name="Zimin A.V."/>
            <person name="Baldwin J."/>
            <person name="Abdouelleil A."/>
            <person name="Abdulkadir J."/>
            <person name="Abebe A."/>
            <person name="Abera B."/>
            <person name="Abreu J."/>
            <person name="Acer S.C."/>
            <person name="Aftuck L."/>
            <person name="Alexander A."/>
            <person name="An P."/>
            <person name="Anderson E."/>
            <person name="Anderson S."/>
            <person name="Arachi H."/>
            <person name="Azer M."/>
            <person name="Bachantsang P."/>
            <person name="Barry A."/>
            <person name="Bayul T."/>
            <person name="Berlin A."/>
            <person name="Bessette D."/>
            <person name="Bloom T."/>
            <person name="Blye J."/>
            <person name="Boguslavskiy L."/>
            <person name="Bonnet C."/>
            <person name="Boukhgalter B."/>
            <person name="Bourzgui I."/>
            <person name="Brown A."/>
            <person name="Cahill P."/>
            <person name="Channer S."/>
            <person name="Cheshatsang Y."/>
            <person name="Chuda L."/>
            <person name="Citroen M."/>
            <person name="Collymore A."/>
            <person name="Cooke P."/>
            <person name="Costello M."/>
            <person name="D'Aco K."/>
            <person name="Daza R."/>
            <person name="De Haan G."/>
            <person name="DeGray S."/>
            <person name="DeMaso C."/>
            <person name="Dhargay N."/>
            <person name="Dooley K."/>
            <person name="Dooley E."/>
            <person name="Doricent M."/>
            <person name="Dorje P."/>
            <person name="Dorjee K."/>
            <person name="Dupes A."/>
            <person name="Elong R."/>
            <person name="Falk J."/>
            <person name="Farina A."/>
            <person name="Faro S."/>
            <person name="Ferguson D."/>
            <person name="Fisher S."/>
            <person name="Foley C.D."/>
            <person name="Franke A."/>
            <person name="Friedrich D."/>
            <person name="Gadbois L."/>
            <person name="Gearin G."/>
            <person name="Gearin C.R."/>
            <person name="Giannoukos G."/>
            <person name="Goode T."/>
            <person name="Graham J."/>
            <person name="Grandbois E."/>
            <person name="Grewal S."/>
            <person name="Gyaltsen K."/>
            <person name="Hafez N."/>
            <person name="Hagos B."/>
            <person name="Hall J."/>
            <person name="Henson C."/>
            <person name="Hollinger A."/>
            <person name="Honan T."/>
            <person name="Huard M.D."/>
            <person name="Hughes L."/>
            <person name="Hurhula B."/>
            <person name="Husby M.E."/>
            <person name="Kamat A."/>
            <person name="Kanga B."/>
            <person name="Kashin S."/>
            <person name="Khazanovich D."/>
            <person name="Kisner P."/>
            <person name="Lance K."/>
            <person name="Lara M."/>
            <person name="Lee W."/>
            <person name="Lennon N."/>
            <person name="Letendre F."/>
            <person name="LeVine R."/>
            <person name="Lipovsky A."/>
            <person name="Liu X."/>
            <person name="Liu J."/>
            <person name="Liu S."/>
            <person name="Lokyitsang T."/>
            <person name="Lokyitsang Y."/>
            <person name="Lubonja R."/>
            <person name="Lui A."/>
            <person name="MacDonald P."/>
            <person name="Magnisalis V."/>
            <person name="Maru K."/>
            <person name="Matthews C."/>
            <person name="McCusker W."/>
            <person name="McDonough S."/>
            <person name="Mehta T."/>
            <person name="Meldrim J."/>
            <person name="Meneus L."/>
            <person name="Mihai O."/>
            <person name="Mihalev A."/>
            <person name="Mihova T."/>
            <person name="Mittelman R."/>
            <person name="Mlenga V."/>
            <person name="Montmayeur A."/>
            <person name="Mulrain L."/>
            <person name="Navidi A."/>
            <person name="Naylor J."/>
            <person name="Negash T."/>
            <person name="Nguyen T."/>
            <person name="Nguyen N."/>
            <person name="Nicol R."/>
            <person name="Norbu C."/>
            <person name="Norbu N."/>
            <person name="Novod N."/>
            <person name="O'Neill B."/>
            <person name="Osman S."/>
            <person name="Markiewicz E."/>
            <person name="Oyono O.L."/>
            <person name="Patti C."/>
            <person name="Phunkhang P."/>
            <person name="Pierre F."/>
            <person name="Priest M."/>
            <person name="Raghuraman S."/>
            <person name="Rege F."/>
            <person name="Reyes R."/>
            <person name="Rise C."/>
            <person name="Rogov P."/>
            <person name="Ross K."/>
            <person name="Ryan E."/>
            <person name="Settipalli S."/>
            <person name="Shea T."/>
            <person name="Sherpa N."/>
            <person name="Shi L."/>
            <person name="Shih D."/>
            <person name="Sparrow T."/>
            <person name="Spaulding J."/>
            <person name="Stalker J."/>
            <person name="Stange-Thomann N."/>
            <person name="Stavropoulos S."/>
            <person name="Stone C."/>
            <person name="Strader C."/>
            <person name="Tesfaye S."/>
            <person name="Thomson T."/>
            <person name="Thoulutsang Y."/>
            <person name="Thoulutsang D."/>
            <person name="Topham K."/>
            <person name="Topping I."/>
            <person name="Tsamla T."/>
            <person name="Vassiliev H."/>
            <person name="Vo A."/>
            <person name="Wangchuk T."/>
            <person name="Wangdi T."/>
            <person name="Weiand M."/>
            <person name="Wilkinson J."/>
            <person name="Wilson A."/>
            <person name="Yadav S."/>
            <person name="Young G."/>
            <person name="Yu Q."/>
            <person name="Zembek L."/>
            <person name="Zhong D."/>
            <person name="Zimmer A."/>
            <person name="Zwirko Z."/>
            <person name="Jaffe D.B."/>
            <person name="Alvarez P."/>
            <person name="Brockman W."/>
            <person name="Butler J."/>
            <person name="Chin C."/>
            <person name="Gnerre S."/>
            <person name="Grabherr M."/>
            <person name="Kleber M."/>
            <person name="Mauceli E."/>
            <person name="MacCallum I."/>
        </authorList>
    </citation>
    <scope>NUCLEOTIDE SEQUENCE [LARGE SCALE GENOMIC DNA]</scope>
    <source>
        <strain evidence="8">Tucson 14024-0371.13</strain>
    </source>
</reference>
<feature type="transmembrane region" description="Helical" evidence="6">
    <location>
        <begin position="145"/>
        <end position="164"/>
    </location>
</feature>
<dbReference type="GO" id="GO:0005886">
    <property type="term" value="C:plasma membrane"/>
    <property type="evidence" value="ECO:0007669"/>
    <property type="project" value="UniProtKB-SubCell"/>
</dbReference>
<dbReference type="AlphaFoldDB" id="B3MIS9"/>
<protein>
    <recommendedName>
        <fullName evidence="6">Gustatory receptor</fullName>
    </recommendedName>
</protein>
<feature type="transmembrane region" description="Helical" evidence="6">
    <location>
        <begin position="84"/>
        <end position="110"/>
    </location>
</feature>
<keyword evidence="4 6" id="KW-1133">Transmembrane helix</keyword>
<organism evidence="7 8">
    <name type="scientific">Drosophila ananassae</name>
    <name type="common">Fruit fly</name>
    <dbReference type="NCBI Taxonomy" id="7217"/>
    <lineage>
        <taxon>Eukaryota</taxon>
        <taxon>Metazoa</taxon>
        <taxon>Ecdysozoa</taxon>
        <taxon>Arthropoda</taxon>
        <taxon>Hexapoda</taxon>
        <taxon>Insecta</taxon>
        <taxon>Pterygota</taxon>
        <taxon>Neoptera</taxon>
        <taxon>Endopterygota</taxon>
        <taxon>Diptera</taxon>
        <taxon>Brachycera</taxon>
        <taxon>Muscomorpha</taxon>
        <taxon>Ephydroidea</taxon>
        <taxon>Drosophilidae</taxon>
        <taxon>Drosophila</taxon>
        <taxon>Sophophora</taxon>
    </lineage>
</organism>
<keyword evidence="6" id="KW-0807">Transducer</keyword>
<evidence type="ECO:0000313" key="8">
    <source>
        <dbReference type="Proteomes" id="UP000007801"/>
    </source>
</evidence>
<dbReference type="GeneID" id="6495594"/>
<comment type="similarity">
    <text evidence="6">Belongs to the insect chemoreceptor superfamily. Gustatory receptor (GR) family.</text>
</comment>
<feature type="transmembrane region" description="Helical" evidence="6">
    <location>
        <begin position="300"/>
        <end position="321"/>
    </location>
</feature>
<dbReference type="OrthoDB" id="8006662at2759"/>
<dbReference type="GO" id="GO:0050909">
    <property type="term" value="P:sensory perception of taste"/>
    <property type="evidence" value="ECO:0007669"/>
    <property type="project" value="InterPro"/>
</dbReference>
<dbReference type="OMA" id="FYCDRTI"/>
<feature type="transmembrane region" description="Helical" evidence="6">
    <location>
        <begin position="12"/>
        <end position="34"/>
    </location>
</feature>
<dbReference type="InParanoid" id="B3MIS9"/>
<evidence type="ECO:0000256" key="5">
    <source>
        <dbReference type="ARBA" id="ARBA00023136"/>
    </source>
</evidence>
<dbReference type="GO" id="GO:0007165">
    <property type="term" value="P:signal transduction"/>
    <property type="evidence" value="ECO:0007669"/>
    <property type="project" value="UniProtKB-KW"/>
</dbReference>
<dbReference type="Proteomes" id="UP000007801">
    <property type="component" value="Unassembled WGS sequence"/>
</dbReference>
<evidence type="ECO:0000256" key="2">
    <source>
        <dbReference type="ARBA" id="ARBA00022475"/>
    </source>
</evidence>
<dbReference type="PhylomeDB" id="B3MIS9"/>
<comment type="function">
    <text evidence="6">Gustatory receptor which mediates acceptance or avoidance behavior, depending on its substrates.</text>
</comment>
<keyword evidence="5 6" id="KW-0472">Membrane</keyword>